<feature type="transmembrane region" description="Helical" evidence="1">
    <location>
        <begin position="6"/>
        <end position="25"/>
    </location>
</feature>
<dbReference type="Pfam" id="PF11139">
    <property type="entry name" value="SfLAP"/>
    <property type="match status" value="1"/>
</dbReference>
<dbReference type="Proteomes" id="UP000032221">
    <property type="component" value="Unassembled WGS sequence"/>
</dbReference>
<evidence type="ECO:0008006" key="4">
    <source>
        <dbReference type="Google" id="ProtNLM"/>
    </source>
</evidence>
<keyword evidence="1" id="KW-1133">Transmembrane helix</keyword>
<feature type="transmembrane region" description="Helical" evidence="1">
    <location>
        <begin position="37"/>
        <end position="59"/>
    </location>
</feature>
<accession>A0A0D1J1K7</accession>
<keyword evidence="1" id="KW-0472">Membrane</keyword>
<proteinExistence type="predicted"/>
<feature type="transmembrane region" description="Helical" evidence="1">
    <location>
        <begin position="181"/>
        <end position="203"/>
    </location>
</feature>
<evidence type="ECO:0000256" key="1">
    <source>
        <dbReference type="SAM" id="Phobius"/>
    </source>
</evidence>
<comment type="caution">
    <text evidence="2">The sequence shown here is derived from an EMBL/GenBank/DDBJ whole genome shotgun (WGS) entry which is preliminary data.</text>
</comment>
<evidence type="ECO:0000313" key="3">
    <source>
        <dbReference type="Proteomes" id="UP000032221"/>
    </source>
</evidence>
<keyword evidence="3" id="KW-1185">Reference proteome</keyword>
<reference evidence="2 3" key="1">
    <citation type="submission" date="2015-01" db="EMBL/GenBank/DDBJ databases">
        <title>Genome sequence of Mycobacterium llatzerense and Mycobacterium immunogenum recovered from brain abscess.</title>
        <authorList>
            <person name="Greninger A.L."/>
            <person name="Langelier C."/>
            <person name="Cunningham G."/>
            <person name="Chiu C.Y."/>
            <person name="Miller S."/>
        </authorList>
    </citation>
    <scope>NUCLEOTIDE SEQUENCE [LARGE SCALE GENOMIC DNA]</scope>
    <source>
        <strain evidence="2 3">CLUC14</strain>
    </source>
</reference>
<dbReference type="AlphaFoldDB" id="A0A0D1J1K7"/>
<feature type="transmembrane region" description="Helical" evidence="1">
    <location>
        <begin position="79"/>
        <end position="99"/>
    </location>
</feature>
<keyword evidence="1" id="KW-0812">Transmembrane</keyword>
<dbReference type="EMBL" id="JXST01000027">
    <property type="protein sequence ID" value="KIU15438.1"/>
    <property type="molecule type" value="Genomic_DNA"/>
</dbReference>
<feature type="transmembrane region" description="Helical" evidence="1">
    <location>
        <begin position="142"/>
        <end position="175"/>
    </location>
</feature>
<dbReference type="InterPro" id="IPR021315">
    <property type="entry name" value="Gap/Sap"/>
</dbReference>
<evidence type="ECO:0000313" key="2">
    <source>
        <dbReference type="EMBL" id="KIU15438.1"/>
    </source>
</evidence>
<gene>
    <name evidence="2" type="ORF">TL10_18840</name>
</gene>
<name>A0A0D1J1K7_9MYCO</name>
<dbReference type="STRING" id="280871.TL10_18840"/>
<feature type="transmembrane region" description="Helical" evidence="1">
    <location>
        <begin position="224"/>
        <end position="245"/>
    </location>
</feature>
<protein>
    <recommendedName>
        <fullName evidence="4">Gap protein</fullName>
    </recommendedName>
</protein>
<dbReference type="OrthoDB" id="4627516at2"/>
<organism evidence="2 3">
    <name type="scientific">Mycolicibacterium llatzerense</name>
    <dbReference type="NCBI Taxonomy" id="280871"/>
    <lineage>
        <taxon>Bacteria</taxon>
        <taxon>Bacillati</taxon>
        <taxon>Actinomycetota</taxon>
        <taxon>Actinomycetes</taxon>
        <taxon>Mycobacteriales</taxon>
        <taxon>Mycobacteriaceae</taxon>
        <taxon>Mycolicibacterium</taxon>
    </lineage>
</organism>
<dbReference type="RefSeq" id="WP_043986820.1">
    <property type="nucleotide sequence ID" value="NZ_JXST01000027.1"/>
</dbReference>
<sequence>MWGSVAVLALPIAFDPVRLGVNLLLISRPRPAQNLLVYWVGCVAASVMLLLLPLLALHVTDVAWVHDLANPRTTASATMRYIQVTAGVLLLAIAALMAVRMVTRKRVPDADVSPISKLLQRDPDAPARGGLLGRAQRAWESGALWVAAVIGFWAGPNPSLVLFALTTILASGAAIGTQLGVAVVFIVVSLAVVEVVLLCNVVTPAKTQAVLRKVHDWARGYQQQIVVAIMTLVGLAFVAKGTGLLN</sequence>
<dbReference type="PATRIC" id="fig|280871.6.peg.3899"/>